<dbReference type="CDD" id="cd01560">
    <property type="entry name" value="Thr-synth_2"/>
    <property type="match status" value="1"/>
</dbReference>
<dbReference type="Gene3D" id="3.90.1380.10">
    <property type="entry name" value="Threonine synthase, N-terminal domain"/>
    <property type="match status" value="1"/>
</dbReference>
<keyword evidence="5" id="KW-0456">Lyase</keyword>
<dbReference type="AlphaFoldDB" id="A0AAD9QG10"/>
<evidence type="ECO:0000256" key="3">
    <source>
        <dbReference type="ARBA" id="ARBA00021942"/>
    </source>
</evidence>
<dbReference type="GO" id="GO:0009071">
    <property type="term" value="P:serine family amino acid catabolic process"/>
    <property type="evidence" value="ECO:0007669"/>
    <property type="project" value="TreeGrafter"/>
</dbReference>
<organism evidence="8 9">
    <name type="scientific">Acropora cervicornis</name>
    <name type="common">Staghorn coral</name>
    <dbReference type="NCBI Taxonomy" id="6130"/>
    <lineage>
        <taxon>Eukaryota</taxon>
        <taxon>Metazoa</taxon>
        <taxon>Cnidaria</taxon>
        <taxon>Anthozoa</taxon>
        <taxon>Hexacorallia</taxon>
        <taxon>Scleractinia</taxon>
        <taxon>Astrocoeniina</taxon>
        <taxon>Acroporidae</taxon>
        <taxon>Acropora</taxon>
    </lineage>
</organism>
<dbReference type="Proteomes" id="UP001249851">
    <property type="component" value="Unassembled WGS sequence"/>
</dbReference>
<dbReference type="InterPro" id="IPR037158">
    <property type="entry name" value="Thr_synth_N_sf"/>
</dbReference>
<keyword evidence="9" id="KW-1185">Reference proteome</keyword>
<dbReference type="PANTHER" id="PTHR42690:SF1">
    <property type="entry name" value="THREONINE SYNTHASE-LIKE 2"/>
    <property type="match status" value="1"/>
</dbReference>
<protein>
    <recommendedName>
        <fullName evidence="3">Threonine synthase-like 2</fullName>
    </recommendedName>
</protein>
<dbReference type="FunFam" id="3.90.1380.10:FF:000003">
    <property type="entry name" value="THR4p Threonine synthase"/>
    <property type="match status" value="1"/>
</dbReference>
<dbReference type="InterPro" id="IPR036052">
    <property type="entry name" value="TrpB-like_PALP_sf"/>
</dbReference>
<dbReference type="Gene3D" id="3.40.50.1100">
    <property type="match status" value="2"/>
</dbReference>
<gene>
    <name evidence="8" type="ORF">P5673_016822</name>
</gene>
<dbReference type="SUPFAM" id="SSF53686">
    <property type="entry name" value="Tryptophan synthase beta subunit-like PLP-dependent enzymes"/>
    <property type="match status" value="1"/>
</dbReference>
<dbReference type="InterPro" id="IPR004450">
    <property type="entry name" value="Thr_synthase-like"/>
</dbReference>
<name>A0AAD9QG10_ACRCE</name>
<feature type="modified residue" description="N6-(pyridoxal phosphate)lysine" evidence="6">
    <location>
        <position position="112"/>
    </location>
</feature>
<comment type="similarity">
    <text evidence="2">Belongs to the threonine synthase family.</text>
</comment>
<evidence type="ECO:0000256" key="6">
    <source>
        <dbReference type="PIRSR" id="PIRSR604450-51"/>
    </source>
</evidence>
<dbReference type="GO" id="GO:0030170">
    <property type="term" value="F:pyridoxal phosphate binding"/>
    <property type="evidence" value="ECO:0007669"/>
    <property type="project" value="TreeGrafter"/>
</dbReference>
<evidence type="ECO:0000313" key="9">
    <source>
        <dbReference type="Proteomes" id="UP001249851"/>
    </source>
</evidence>
<evidence type="ECO:0000313" key="8">
    <source>
        <dbReference type="EMBL" id="KAK2560469.1"/>
    </source>
</evidence>
<dbReference type="Pfam" id="PF24857">
    <property type="entry name" value="THR4_C"/>
    <property type="match status" value="1"/>
</dbReference>
<accession>A0AAD9QG10</accession>
<reference evidence="8" key="2">
    <citation type="journal article" date="2023" name="Science">
        <title>Genomic signatures of disease resistance in endangered staghorn corals.</title>
        <authorList>
            <person name="Vollmer S.V."/>
            <person name="Selwyn J.D."/>
            <person name="Despard B.A."/>
            <person name="Roesel C.L."/>
        </authorList>
    </citation>
    <scope>NUCLEOTIDE SEQUENCE</scope>
    <source>
        <strain evidence="8">K2</strain>
    </source>
</reference>
<keyword evidence="4 6" id="KW-0663">Pyridoxal phosphate</keyword>
<evidence type="ECO:0000256" key="2">
    <source>
        <dbReference type="ARBA" id="ARBA00005517"/>
    </source>
</evidence>
<comment type="caution">
    <text evidence="8">The sequence shown here is derived from an EMBL/GenBank/DDBJ whole genome shotgun (WGS) entry which is preliminary data.</text>
</comment>
<dbReference type="GO" id="GO:0016829">
    <property type="term" value="F:lyase activity"/>
    <property type="evidence" value="ECO:0007669"/>
    <property type="project" value="UniProtKB-KW"/>
</dbReference>
<evidence type="ECO:0000259" key="7">
    <source>
        <dbReference type="Pfam" id="PF14821"/>
    </source>
</evidence>
<dbReference type="GO" id="GO:0046360">
    <property type="term" value="P:2-oxobutyrate biosynthetic process"/>
    <property type="evidence" value="ECO:0007669"/>
    <property type="project" value="TreeGrafter"/>
</dbReference>
<evidence type="ECO:0000256" key="5">
    <source>
        <dbReference type="ARBA" id="ARBA00023239"/>
    </source>
</evidence>
<reference evidence="8" key="1">
    <citation type="journal article" date="2023" name="G3 (Bethesda)">
        <title>Whole genome assembly and annotation of the endangered Caribbean coral Acropora cervicornis.</title>
        <authorList>
            <person name="Selwyn J.D."/>
            <person name="Vollmer S.V."/>
        </authorList>
    </citation>
    <scope>NUCLEOTIDE SEQUENCE</scope>
    <source>
        <strain evidence="8">K2</strain>
    </source>
</reference>
<dbReference type="InterPro" id="IPR051166">
    <property type="entry name" value="Threonine_Synthase"/>
</dbReference>
<evidence type="ECO:0000256" key="1">
    <source>
        <dbReference type="ARBA" id="ARBA00001933"/>
    </source>
</evidence>
<feature type="domain" description="Threonine synthase N-terminal" evidence="7">
    <location>
        <begin position="2"/>
        <end position="81"/>
    </location>
</feature>
<dbReference type="Pfam" id="PF14821">
    <property type="entry name" value="Thr_synth_N"/>
    <property type="match status" value="1"/>
</dbReference>
<evidence type="ECO:0000256" key="4">
    <source>
        <dbReference type="ARBA" id="ARBA00022898"/>
    </source>
</evidence>
<dbReference type="NCBIfam" id="TIGR00260">
    <property type="entry name" value="thrC"/>
    <property type="match status" value="1"/>
</dbReference>
<dbReference type="EMBL" id="JARQWQ010000036">
    <property type="protein sequence ID" value="KAK2560469.1"/>
    <property type="molecule type" value="Genomic_DNA"/>
</dbReference>
<dbReference type="InterPro" id="IPR029144">
    <property type="entry name" value="Thr_synth_N"/>
</dbReference>
<sequence>MNYRSTRGKVQTSLFEDVLFSGYASDGGLFMPEKIPVVDNITLEKWKELSYLDLTKRIMSLFIPPEEISSKELNDIVIKAFDNFGHKDIVSLTAVSNFNILELFHGKTLAFKDYALATVGMFIDHFLNKRKENTIILVGTSGDTGSAAIESVRRSQWVDIIVLFPKGRCNVVQELQMTTVRDQNVHVVRTEGTSDDLDVPIKNCFSDHVYAESNHLCSINSINWARIMAQIVHFFYAYFQTCEEVGETVTFVIPTGALGHCAAGSVANKMGLPVKLVCAVNENDIVHRAVSTGDFTMSEKVMQTWSSAMDIQVPYNMERLLLLFSDMNHALVDSLMQEFEQKHILKIPQDIQLKMRQVISSASVSRDQTLQTMKECWDEYQYLLCPHTAVGVSVIWDQRRCNNIKTPTVCIATASPAKFPEAVKAAGIEMPLTPQLAQLLTSATCCSDMKKGEDWDLILRTMISDISRKRLSN</sequence>
<proteinExistence type="inferred from homology"/>
<dbReference type="FunFam" id="3.40.50.1100:FF:000047">
    <property type="entry name" value="Threonine synthase like 2"/>
    <property type="match status" value="1"/>
</dbReference>
<comment type="cofactor">
    <cofactor evidence="1 6">
        <name>pyridoxal 5'-phosphate</name>
        <dbReference type="ChEBI" id="CHEBI:597326"/>
    </cofactor>
</comment>
<dbReference type="PANTHER" id="PTHR42690">
    <property type="entry name" value="THREONINE SYNTHASE FAMILY MEMBER"/>
    <property type="match status" value="1"/>
</dbReference>